<keyword evidence="3" id="KW-0884">PQQ biosynthesis</keyword>
<dbReference type="InterPro" id="IPR041881">
    <property type="entry name" value="PqqD_sf"/>
</dbReference>
<sequence length="98" mass="10719">MTADATTGALDLESRPRLAPGVRLKYDEARSCWVVLAPERVLMPDETALEVLQRLDGKKTVDALVAELVTAYDADRGEILADVTELLNGLLEKRVLAL</sequence>
<evidence type="ECO:0000256" key="2">
    <source>
        <dbReference type="ARBA" id="ARBA00011741"/>
    </source>
</evidence>
<protein>
    <submittedName>
        <fullName evidence="4">Pyrroloquinoline quinone biosynthesis peptide chaperone PqqD</fullName>
    </submittedName>
</protein>
<evidence type="ECO:0000256" key="1">
    <source>
        <dbReference type="ARBA" id="ARBA00004886"/>
    </source>
</evidence>
<dbReference type="NCBIfam" id="TIGR03859">
    <property type="entry name" value="PQQ_PqqD"/>
    <property type="match status" value="1"/>
</dbReference>
<dbReference type="EMBL" id="JAUYVI010000011">
    <property type="protein sequence ID" value="MDQ7251414.1"/>
    <property type="molecule type" value="Genomic_DNA"/>
</dbReference>
<accession>A0ABU0YUN4</accession>
<dbReference type="RefSeq" id="WP_379961763.1">
    <property type="nucleotide sequence ID" value="NZ_JAUYVI010000011.1"/>
</dbReference>
<dbReference type="Pfam" id="PF05402">
    <property type="entry name" value="PqqD"/>
    <property type="match status" value="1"/>
</dbReference>
<dbReference type="Proteomes" id="UP001230156">
    <property type="component" value="Unassembled WGS sequence"/>
</dbReference>
<reference evidence="5" key="1">
    <citation type="submission" date="2023-08" db="EMBL/GenBank/DDBJ databases">
        <title>Rhodospirillaceae gen. nov., a novel taxon isolated from the Yangtze River Yuezi River estuary sludge.</title>
        <authorList>
            <person name="Ruan L."/>
        </authorList>
    </citation>
    <scope>NUCLEOTIDE SEQUENCE [LARGE SCALE GENOMIC DNA]</scope>
    <source>
        <strain evidence="5">R-7</strain>
    </source>
</reference>
<name>A0ABU0YUN4_9PROT</name>
<gene>
    <name evidence="4" type="primary">pqqD</name>
    <name evidence="4" type="ORF">Q8A70_27255</name>
</gene>
<evidence type="ECO:0000313" key="5">
    <source>
        <dbReference type="Proteomes" id="UP001230156"/>
    </source>
</evidence>
<dbReference type="Gene3D" id="1.10.10.1150">
    <property type="entry name" value="Coenzyme PQQ synthesis protein D (PqqD)"/>
    <property type="match status" value="1"/>
</dbReference>
<comment type="subunit">
    <text evidence="2">Monomer. Interacts with PqqE.</text>
</comment>
<proteinExistence type="predicted"/>
<evidence type="ECO:0000313" key="4">
    <source>
        <dbReference type="EMBL" id="MDQ7251414.1"/>
    </source>
</evidence>
<dbReference type="InterPro" id="IPR008792">
    <property type="entry name" value="PQQD"/>
</dbReference>
<keyword evidence="5" id="KW-1185">Reference proteome</keyword>
<comment type="caution">
    <text evidence="4">The sequence shown here is derived from an EMBL/GenBank/DDBJ whole genome shotgun (WGS) entry which is preliminary data.</text>
</comment>
<organism evidence="4 5">
    <name type="scientific">Dongia sedimenti</name>
    <dbReference type="NCBI Taxonomy" id="3064282"/>
    <lineage>
        <taxon>Bacteria</taxon>
        <taxon>Pseudomonadati</taxon>
        <taxon>Pseudomonadota</taxon>
        <taxon>Alphaproteobacteria</taxon>
        <taxon>Rhodospirillales</taxon>
        <taxon>Dongiaceae</taxon>
        <taxon>Dongia</taxon>
    </lineage>
</organism>
<dbReference type="InterPro" id="IPR022479">
    <property type="entry name" value="PqqD_bac"/>
</dbReference>
<evidence type="ECO:0000256" key="3">
    <source>
        <dbReference type="ARBA" id="ARBA00022905"/>
    </source>
</evidence>
<comment type="pathway">
    <text evidence="1">Cofactor biosynthesis; pyrroloquinoline quinone biosynthesis.</text>
</comment>